<dbReference type="EMBL" id="CAJOBD010012874">
    <property type="protein sequence ID" value="CAF4185335.1"/>
    <property type="molecule type" value="Genomic_DNA"/>
</dbReference>
<organism evidence="1 2">
    <name type="scientific">Rotaria sordida</name>
    <dbReference type="NCBI Taxonomy" id="392033"/>
    <lineage>
        <taxon>Eukaryota</taxon>
        <taxon>Metazoa</taxon>
        <taxon>Spiralia</taxon>
        <taxon>Gnathifera</taxon>
        <taxon>Rotifera</taxon>
        <taxon>Eurotatoria</taxon>
        <taxon>Bdelloidea</taxon>
        <taxon>Philodinida</taxon>
        <taxon>Philodinidae</taxon>
        <taxon>Rotaria</taxon>
    </lineage>
</organism>
<gene>
    <name evidence="1" type="ORF">JBS370_LOCUS35733</name>
</gene>
<sequence>MVLVIQILSIVITTQKFASMG</sequence>
<evidence type="ECO:0000313" key="2">
    <source>
        <dbReference type="Proteomes" id="UP000663836"/>
    </source>
</evidence>
<accession>A0A820AH58</accession>
<dbReference type="AlphaFoldDB" id="A0A820AH58"/>
<feature type="non-terminal residue" evidence="1">
    <location>
        <position position="21"/>
    </location>
</feature>
<evidence type="ECO:0000313" key="1">
    <source>
        <dbReference type="EMBL" id="CAF4185335.1"/>
    </source>
</evidence>
<proteinExistence type="predicted"/>
<comment type="caution">
    <text evidence="1">The sequence shown here is derived from an EMBL/GenBank/DDBJ whole genome shotgun (WGS) entry which is preliminary data.</text>
</comment>
<name>A0A820AH58_9BILA</name>
<reference evidence="1" key="1">
    <citation type="submission" date="2021-02" db="EMBL/GenBank/DDBJ databases">
        <authorList>
            <person name="Nowell W R."/>
        </authorList>
    </citation>
    <scope>NUCLEOTIDE SEQUENCE</scope>
</reference>
<dbReference type="Proteomes" id="UP000663836">
    <property type="component" value="Unassembled WGS sequence"/>
</dbReference>
<protein>
    <submittedName>
        <fullName evidence="1">Uncharacterized protein</fullName>
    </submittedName>
</protein>